<reference evidence="7 8" key="1">
    <citation type="submission" date="2012-10" db="EMBL/GenBank/DDBJ databases">
        <title>Genome sequencing of Tanticharoenia sakaeratensis NBRC 103193.</title>
        <authorList>
            <person name="Azuma Y."/>
            <person name="Hadano H."/>
            <person name="Hirakawa H."/>
            <person name="Matsushita K."/>
        </authorList>
    </citation>
    <scope>NUCLEOTIDE SEQUENCE [LARGE SCALE GENOMIC DNA]</scope>
    <source>
        <strain evidence="7 8">NBRC 103193</strain>
    </source>
</reference>
<dbReference type="Pfam" id="PF01553">
    <property type="entry name" value="Acyltransferase"/>
    <property type="match status" value="1"/>
</dbReference>
<dbReference type="Proteomes" id="UP000032679">
    <property type="component" value="Unassembled WGS sequence"/>
</dbReference>
<dbReference type="PANTHER" id="PTHR10434:SF11">
    <property type="entry name" value="1-ACYL-SN-GLYCEROL-3-PHOSPHATE ACYLTRANSFERASE"/>
    <property type="match status" value="1"/>
</dbReference>
<keyword evidence="5" id="KW-0472">Membrane</keyword>
<comment type="pathway">
    <text evidence="1">Lipid metabolism.</text>
</comment>
<dbReference type="InterPro" id="IPR002123">
    <property type="entry name" value="Plipid/glycerol_acylTrfase"/>
</dbReference>
<keyword evidence="5" id="KW-0812">Transmembrane</keyword>
<comment type="caution">
    <text evidence="7">The sequence shown here is derived from an EMBL/GenBank/DDBJ whole genome shotgun (WGS) entry which is preliminary data.</text>
</comment>
<dbReference type="GO" id="GO:0006654">
    <property type="term" value="P:phosphatidic acid biosynthetic process"/>
    <property type="evidence" value="ECO:0007669"/>
    <property type="project" value="TreeGrafter"/>
</dbReference>
<evidence type="ECO:0000256" key="5">
    <source>
        <dbReference type="SAM" id="Phobius"/>
    </source>
</evidence>
<dbReference type="CDD" id="cd07989">
    <property type="entry name" value="LPLAT_AGPAT-like"/>
    <property type="match status" value="1"/>
</dbReference>
<evidence type="ECO:0000313" key="7">
    <source>
        <dbReference type="EMBL" id="GAN53713.1"/>
    </source>
</evidence>
<keyword evidence="2 7" id="KW-0808">Transferase</keyword>
<dbReference type="OrthoDB" id="5290997at2"/>
<feature type="domain" description="Phospholipid/glycerol acyltransferase" evidence="6">
    <location>
        <begin position="73"/>
        <end position="186"/>
    </location>
</feature>
<feature type="transmembrane region" description="Helical" evidence="5">
    <location>
        <begin position="12"/>
        <end position="29"/>
    </location>
</feature>
<feature type="region of interest" description="Disordered" evidence="4">
    <location>
        <begin position="236"/>
        <end position="260"/>
    </location>
</feature>
<organism evidence="7 8">
    <name type="scientific">Tanticharoenia sakaeratensis NBRC 103193</name>
    <dbReference type="NCBI Taxonomy" id="1231623"/>
    <lineage>
        <taxon>Bacteria</taxon>
        <taxon>Pseudomonadati</taxon>
        <taxon>Pseudomonadota</taxon>
        <taxon>Alphaproteobacteria</taxon>
        <taxon>Acetobacterales</taxon>
        <taxon>Acetobacteraceae</taxon>
        <taxon>Tanticharoenia</taxon>
    </lineage>
</organism>
<accession>A0A0D6MKB0</accession>
<dbReference type="AlphaFoldDB" id="A0A0D6MKB0"/>
<protein>
    <submittedName>
        <fullName evidence="7">Acetyl transferase</fullName>
    </submittedName>
</protein>
<dbReference type="EMBL" id="BALE01000010">
    <property type="protein sequence ID" value="GAN53713.1"/>
    <property type="molecule type" value="Genomic_DNA"/>
</dbReference>
<evidence type="ECO:0000256" key="3">
    <source>
        <dbReference type="ARBA" id="ARBA00023315"/>
    </source>
</evidence>
<dbReference type="STRING" id="1231623.Tasa_010_260"/>
<dbReference type="RefSeq" id="WP_048847867.1">
    <property type="nucleotide sequence ID" value="NZ_BALE01000010.1"/>
</dbReference>
<evidence type="ECO:0000313" key="8">
    <source>
        <dbReference type="Proteomes" id="UP000032679"/>
    </source>
</evidence>
<sequence length="260" mass="27879">MAFFRSCVFNAYFVLLTIVMGIGAIPVRLTGSRERALRYAQAWTAATIAGLHHICGIELELIGTENLPEDAPCLIASQHQSAFDTLVWMNLVPRPAYVMKKELTKVPLVGPMLLLSGMIPVERLAGASALRGLLRGTEAAIADRRQIIVFPEGTRTRPGERVPLQPGIVAMARHAPIVVPVATNSGLFWGRNAFVKRPGRLAIVIGQPIEGASRAVLIAALQGAWDSLSQAHNLVPSQSRPVDNSVGTPAEDRVNSGGSL</sequence>
<name>A0A0D6MKB0_9PROT</name>
<evidence type="ECO:0000256" key="2">
    <source>
        <dbReference type="ARBA" id="ARBA00022679"/>
    </source>
</evidence>
<proteinExistence type="predicted"/>
<evidence type="ECO:0000256" key="1">
    <source>
        <dbReference type="ARBA" id="ARBA00005189"/>
    </source>
</evidence>
<dbReference type="PANTHER" id="PTHR10434">
    <property type="entry name" value="1-ACYL-SN-GLYCEROL-3-PHOSPHATE ACYLTRANSFERASE"/>
    <property type="match status" value="1"/>
</dbReference>
<feature type="compositionally biased region" description="Polar residues" evidence="4">
    <location>
        <begin position="236"/>
        <end position="247"/>
    </location>
</feature>
<keyword evidence="8" id="KW-1185">Reference proteome</keyword>
<dbReference type="GO" id="GO:0003841">
    <property type="term" value="F:1-acylglycerol-3-phosphate O-acyltransferase activity"/>
    <property type="evidence" value="ECO:0007669"/>
    <property type="project" value="TreeGrafter"/>
</dbReference>
<evidence type="ECO:0000259" key="6">
    <source>
        <dbReference type="SMART" id="SM00563"/>
    </source>
</evidence>
<dbReference type="SMART" id="SM00563">
    <property type="entry name" value="PlsC"/>
    <property type="match status" value="1"/>
</dbReference>
<gene>
    <name evidence="7" type="ORF">Tasa_010_260</name>
</gene>
<keyword evidence="3" id="KW-0012">Acyltransferase</keyword>
<dbReference type="SUPFAM" id="SSF69593">
    <property type="entry name" value="Glycerol-3-phosphate (1)-acyltransferase"/>
    <property type="match status" value="1"/>
</dbReference>
<evidence type="ECO:0000256" key="4">
    <source>
        <dbReference type="SAM" id="MobiDB-lite"/>
    </source>
</evidence>
<keyword evidence="5" id="KW-1133">Transmembrane helix</keyword>